<dbReference type="InterPro" id="IPR040573">
    <property type="entry name" value="TSP_N"/>
</dbReference>
<organism evidence="9 10">
    <name type="scientific">Haliscomenobacter hydrossis (strain ATCC 27775 / DSM 1100 / LMG 10767 / O)</name>
    <dbReference type="NCBI Taxonomy" id="760192"/>
    <lineage>
        <taxon>Bacteria</taxon>
        <taxon>Pseudomonadati</taxon>
        <taxon>Bacteroidota</taxon>
        <taxon>Saprospiria</taxon>
        <taxon>Saprospirales</taxon>
        <taxon>Haliscomenobacteraceae</taxon>
        <taxon>Haliscomenobacter</taxon>
    </lineage>
</organism>
<dbReference type="PANTHER" id="PTHR32060:SF22">
    <property type="entry name" value="CARBOXYL-TERMINAL-PROCESSING PEPTIDASE 3, CHLOROPLASTIC"/>
    <property type="match status" value="1"/>
</dbReference>
<dbReference type="PROSITE" id="PS50106">
    <property type="entry name" value="PDZ"/>
    <property type="match status" value="1"/>
</dbReference>
<reference key="2">
    <citation type="submission" date="2011-04" db="EMBL/GenBank/DDBJ databases">
        <title>Complete sequence of chromosome of Haliscomenobacter hydrossis DSM 1100.</title>
        <authorList>
            <consortium name="US DOE Joint Genome Institute (JGI-PGF)"/>
            <person name="Lucas S."/>
            <person name="Han J."/>
            <person name="Lapidus A."/>
            <person name="Bruce D."/>
            <person name="Goodwin L."/>
            <person name="Pitluck S."/>
            <person name="Peters L."/>
            <person name="Kyrpides N."/>
            <person name="Mavromatis K."/>
            <person name="Ivanova N."/>
            <person name="Ovchinnikova G."/>
            <person name="Pagani I."/>
            <person name="Daligault H."/>
            <person name="Detter J.C."/>
            <person name="Han C."/>
            <person name="Land M."/>
            <person name="Hauser L."/>
            <person name="Markowitz V."/>
            <person name="Cheng J.-F."/>
            <person name="Hugenholtz P."/>
            <person name="Woyke T."/>
            <person name="Wu D."/>
            <person name="Verbarg S."/>
            <person name="Frueling A."/>
            <person name="Brambilla E."/>
            <person name="Klenk H.-P."/>
            <person name="Eisen J.A."/>
        </authorList>
    </citation>
    <scope>NUCLEOTIDE SEQUENCE</scope>
    <source>
        <strain>DSM 1100</strain>
    </source>
</reference>
<comment type="similarity">
    <text evidence="1 5">Belongs to the peptidase S41A family.</text>
</comment>
<keyword evidence="6" id="KW-0175">Coiled coil</keyword>
<feature type="compositionally biased region" description="Polar residues" evidence="7">
    <location>
        <begin position="648"/>
        <end position="658"/>
    </location>
</feature>
<keyword evidence="10" id="KW-1185">Reference proteome</keyword>
<name>F4L1U0_HALH1</name>
<gene>
    <name evidence="9" type="ordered locus">Halhy_1710</name>
</gene>
<dbReference type="GO" id="GO:0007165">
    <property type="term" value="P:signal transduction"/>
    <property type="evidence" value="ECO:0007669"/>
    <property type="project" value="TreeGrafter"/>
</dbReference>
<sequence length="709" mass="79394">MNTIQKMFLFALGISGIVILSSSGMLKPSVDGRYDKILHTVGQLLGQEHYNPQAFNDEFSEKIVSAYVKQLDPEKIIFLQSDIKELNKYNHAIDEEIKGNPVAFFYKANELYKSRLNEIKNSCASLLEKPFHFQAMDSIVTDFDKRAYAANTKAQLQQWQKKLKFITLEKLVDLQEDRDKIKSDTVKKASDEELEVQARAFAKTSMDKSLDRLLNKTTDDDRFSMFVTTITNTMDPHTDYFMPVEKRAWDERLSGKFYGIGAMIGEGNGYVKIASVTQGGPAWKTTEVNDGDLIMKIAEGDKPPVDVAGYDIPDAIKLIRGSKGSTVKLTLKKADGTVKTVAIVREELKLEETFAKSSIINEGDKKTGYIYLPKFYMPIGEGEGRSCAEDVANELKKLQHEKVDGVILDLRDNGGGSLYEVVKMVGLFIPDGPVVQVKNGDGRSTFLADQDNGATLYSGPLVVMVNEFSASASEIFAAAIQDYKRGIVIGSSSTYGKGTVQRPIPLSSSLDQNNLGTVHLTMQKYYRINGSSTQLKGVVSDILLPGYYEEYKFKEKDNPSALAWDEIRQLAYKPWNKQPDLEFVRQRFQKRDSSGVMKKIQENTSWLASQNEAADQLNIQKYKEKMQAVRAKAAQTRELMQLPKAMNISKTGESSSADQPEDATADVNSRWLNYLKKDRYLYEATMVLNDLLQSPGITSTTKPAPTQKN</sequence>
<keyword evidence="2 5" id="KW-0645">Protease</keyword>
<dbReference type="OrthoDB" id="9812068at2"/>
<feature type="coiled-coil region" evidence="6">
    <location>
        <begin position="109"/>
        <end position="169"/>
    </location>
</feature>
<dbReference type="GO" id="GO:0006508">
    <property type="term" value="P:proteolysis"/>
    <property type="evidence" value="ECO:0007669"/>
    <property type="project" value="UniProtKB-KW"/>
</dbReference>
<dbReference type="RefSeq" id="WP_013764152.1">
    <property type="nucleotide sequence ID" value="NC_015510.1"/>
</dbReference>
<dbReference type="GO" id="GO:0030288">
    <property type="term" value="C:outer membrane-bounded periplasmic space"/>
    <property type="evidence" value="ECO:0007669"/>
    <property type="project" value="TreeGrafter"/>
</dbReference>
<dbReference type="eggNOG" id="COG0793">
    <property type="taxonomic scope" value="Bacteria"/>
</dbReference>
<dbReference type="SMART" id="SM00245">
    <property type="entry name" value="TSPc"/>
    <property type="match status" value="1"/>
</dbReference>
<dbReference type="FunFam" id="3.90.226.10:FF:000090">
    <property type="entry name" value="Tail-specific protease"/>
    <property type="match status" value="1"/>
</dbReference>
<dbReference type="InterPro" id="IPR036034">
    <property type="entry name" value="PDZ_sf"/>
</dbReference>
<dbReference type="InterPro" id="IPR005151">
    <property type="entry name" value="Tail-specific_protease"/>
</dbReference>
<keyword evidence="4 5" id="KW-0720">Serine protease</keyword>
<dbReference type="MEROPS" id="S41.001"/>
<evidence type="ECO:0000256" key="1">
    <source>
        <dbReference type="ARBA" id="ARBA00009179"/>
    </source>
</evidence>
<dbReference type="AlphaFoldDB" id="F4L1U0"/>
<evidence type="ECO:0000256" key="2">
    <source>
        <dbReference type="ARBA" id="ARBA00022670"/>
    </source>
</evidence>
<dbReference type="HOGENOM" id="CLU_016199_1_1_10"/>
<proteinExistence type="inferred from homology"/>
<feature type="domain" description="PDZ" evidence="8">
    <location>
        <begin position="241"/>
        <end position="322"/>
    </location>
</feature>
<dbReference type="Gene3D" id="2.30.42.10">
    <property type="match status" value="1"/>
</dbReference>
<evidence type="ECO:0000313" key="10">
    <source>
        <dbReference type="Proteomes" id="UP000008461"/>
    </source>
</evidence>
<keyword evidence="3 5" id="KW-0378">Hydrolase</keyword>
<evidence type="ECO:0000256" key="4">
    <source>
        <dbReference type="ARBA" id="ARBA00022825"/>
    </source>
</evidence>
<dbReference type="KEGG" id="hhy:Halhy_1710"/>
<dbReference type="Pfam" id="PF03572">
    <property type="entry name" value="Peptidase_S41"/>
    <property type="match status" value="1"/>
</dbReference>
<dbReference type="Proteomes" id="UP000008461">
    <property type="component" value="Chromosome"/>
</dbReference>
<dbReference type="InterPro" id="IPR004447">
    <property type="entry name" value="Peptidase_S41A"/>
</dbReference>
<dbReference type="SMART" id="SM00228">
    <property type="entry name" value="PDZ"/>
    <property type="match status" value="1"/>
</dbReference>
<dbReference type="Gene3D" id="3.90.226.10">
    <property type="entry name" value="2-enoyl-CoA Hydratase, Chain A, domain 1"/>
    <property type="match status" value="1"/>
</dbReference>
<dbReference type="NCBIfam" id="TIGR00225">
    <property type="entry name" value="prc"/>
    <property type="match status" value="1"/>
</dbReference>
<dbReference type="STRING" id="760192.Halhy_1710"/>
<evidence type="ECO:0000259" key="8">
    <source>
        <dbReference type="PROSITE" id="PS50106"/>
    </source>
</evidence>
<feature type="region of interest" description="Disordered" evidence="7">
    <location>
        <begin position="646"/>
        <end position="665"/>
    </location>
</feature>
<dbReference type="EC" id="3.4.21.102" evidence="9"/>
<dbReference type="InterPro" id="IPR020992">
    <property type="entry name" value="Tail_Prtase_C"/>
</dbReference>
<dbReference type="InterPro" id="IPR029045">
    <property type="entry name" value="ClpP/crotonase-like_dom_sf"/>
</dbReference>
<evidence type="ECO:0000256" key="3">
    <source>
        <dbReference type="ARBA" id="ARBA00022801"/>
    </source>
</evidence>
<dbReference type="InterPro" id="IPR001478">
    <property type="entry name" value="PDZ"/>
</dbReference>
<dbReference type="CDD" id="cd07560">
    <property type="entry name" value="Peptidase_S41_CPP"/>
    <property type="match status" value="1"/>
</dbReference>
<dbReference type="EMBL" id="CP002691">
    <property type="protein sequence ID" value="AEE49599.1"/>
    <property type="molecule type" value="Genomic_DNA"/>
</dbReference>
<dbReference type="Pfam" id="PF11818">
    <property type="entry name" value="DUF3340"/>
    <property type="match status" value="1"/>
</dbReference>
<protein>
    <submittedName>
        <fullName evidence="9">Carboxyl-terminal protease</fullName>
        <ecNumber evidence="9">3.4.21.102</ecNumber>
    </submittedName>
</protein>
<dbReference type="PANTHER" id="PTHR32060">
    <property type="entry name" value="TAIL-SPECIFIC PROTEASE"/>
    <property type="match status" value="1"/>
</dbReference>
<dbReference type="SUPFAM" id="SSF52096">
    <property type="entry name" value="ClpP/crotonase"/>
    <property type="match status" value="1"/>
</dbReference>
<reference evidence="9 10" key="1">
    <citation type="journal article" date="2011" name="Stand. Genomic Sci.">
        <title>Complete genome sequence of Haliscomenobacter hydrossis type strain (O).</title>
        <authorList>
            <consortium name="US DOE Joint Genome Institute (JGI-PGF)"/>
            <person name="Daligault H."/>
            <person name="Lapidus A."/>
            <person name="Zeytun A."/>
            <person name="Nolan M."/>
            <person name="Lucas S."/>
            <person name="Del Rio T.G."/>
            <person name="Tice H."/>
            <person name="Cheng J.F."/>
            <person name="Tapia R."/>
            <person name="Han C."/>
            <person name="Goodwin L."/>
            <person name="Pitluck S."/>
            <person name="Liolios K."/>
            <person name="Pagani I."/>
            <person name="Ivanova N."/>
            <person name="Huntemann M."/>
            <person name="Mavromatis K."/>
            <person name="Mikhailova N."/>
            <person name="Pati A."/>
            <person name="Chen A."/>
            <person name="Palaniappan K."/>
            <person name="Land M."/>
            <person name="Hauser L."/>
            <person name="Brambilla E.M."/>
            <person name="Rohde M."/>
            <person name="Verbarg S."/>
            <person name="Goker M."/>
            <person name="Bristow J."/>
            <person name="Eisen J.A."/>
            <person name="Markowitz V."/>
            <person name="Hugenholtz P."/>
            <person name="Kyrpides N.C."/>
            <person name="Klenk H.P."/>
            <person name="Woyke T."/>
        </authorList>
    </citation>
    <scope>NUCLEOTIDE SEQUENCE [LARGE SCALE GENOMIC DNA]</scope>
    <source>
        <strain evidence="10">ATCC 27775 / DSM 1100 / LMG 10767 / O</strain>
    </source>
</reference>
<dbReference type="GO" id="GO:0004252">
    <property type="term" value="F:serine-type endopeptidase activity"/>
    <property type="evidence" value="ECO:0007669"/>
    <property type="project" value="UniProtKB-EC"/>
</dbReference>
<dbReference type="Pfam" id="PF17804">
    <property type="entry name" value="TSP_NTD"/>
    <property type="match status" value="1"/>
</dbReference>
<evidence type="ECO:0000256" key="7">
    <source>
        <dbReference type="SAM" id="MobiDB-lite"/>
    </source>
</evidence>
<dbReference type="SUPFAM" id="SSF50156">
    <property type="entry name" value="PDZ domain-like"/>
    <property type="match status" value="1"/>
</dbReference>
<evidence type="ECO:0000256" key="6">
    <source>
        <dbReference type="SAM" id="Coils"/>
    </source>
</evidence>
<accession>F4L1U0</accession>
<evidence type="ECO:0000313" key="9">
    <source>
        <dbReference type="EMBL" id="AEE49599.1"/>
    </source>
</evidence>
<evidence type="ECO:0000256" key="5">
    <source>
        <dbReference type="RuleBase" id="RU004404"/>
    </source>
</evidence>